<dbReference type="AlphaFoldDB" id="A0A9P9AQD6"/>
<gene>
    <name evidence="2" type="ORF">B0T10DRAFT_304515</name>
</gene>
<sequence length="89" mass="9874">MAITGTNHPSSHVSIDRSLRGFWAGLAYIHITGSLSLHMPSYACHHPKAQGCFVLEVCLLLFVCFLFLPLLVFPLIPACPLPTNFFHHT</sequence>
<organism evidence="2 3">
    <name type="scientific">Thelonectria olida</name>
    <dbReference type="NCBI Taxonomy" id="1576542"/>
    <lineage>
        <taxon>Eukaryota</taxon>
        <taxon>Fungi</taxon>
        <taxon>Dikarya</taxon>
        <taxon>Ascomycota</taxon>
        <taxon>Pezizomycotina</taxon>
        <taxon>Sordariomycetes</taxon>
        <taxon>Hypocreomycetidae</taxon>
        <taxon>Hypocreales</taxon>
        <taxon>Nectriaceae</taxon>
        <taxon>Thelonectria</taxon>
    </lineage>
</organism>
<name>A0A9P9AQD6_9HYPO</name>
<comment type="caution">
    <text evidence="2">The sequence shown here is derived from an EMBL/GenBank/DDBJ whole genome shotgun (WGS) entry which is preliminary data.</text>
</comment>
<evidence type="ECO:0000313" key="3">
    <source>
        <dbReference type="Proteomes" id="UP000777438"/>
    </source>
</evidence>
<protein>
    <recommendedName>
        <fullName evidence="4">Transmembrane protein</fullName>
    </recommendedName>
</protein>
<proteinExistence type="predicted"/>
<keyword evidence="1" id="KW-1133">Transmembrane helix</keyword>
<dbReference type="Proteomes" id="UP000777438">
    <property type="component" value="Unassembled WGS sequence"/>
</dbReference>
<keyword evidence="1" id="KW-0812">Transmembrane</keyword>
<evidence type="ECO:0000313" key="2">
    <source>
        <dbReference type="EMBL" id="KAH6891159.1"/>
    </source>
</evidence>
<feature type="transmembrane region" description="Helical" evidence="1">
    <location>
        <begin position="20"/>
        <end position="39"/>
    </location>
</feature>
<evidence type="ECO:0000256" key="1">
    <source>
        <dbReference type="SAM" id="Phobius"/>
    </source>
</evidence>
<reference evidence="2 3" key="1">
    <citation type="journal article" date="2021" name="Nat. Commun.">
        <title>Genetic determinants of endophytism in the Arabidopsis root mycobiome.</title>
        <authorList>
            <person name="Mesny F."/>
            <person name="Miyauchi S."/>
            <person name="Thiergart T."/>
            <person name="Pickel B."/>
            <person name="Atanasova L."/>
            <person name="Karlsson M."/>
            <person name="Huettel B."/>
            <person name="Barry K.W."/>
            <person name="Haridas S."/>
            <person name="Chen C."/>
            <person name="Bauer D."/>
            <person name="Andreopoulos W."/>
            <person name="Pangilinan J."/>
            <person name="LaButti K."/>
            <person name="Riley R."/>
            <person name="Lipzen A."/>
            <person name="Clum A."/>
            <person name="Drula E."/>
            <person name="Henrissat B."/>
            <person name="Kohler A."/>
            <person name="Grigoriev I.V."/>
            <person name="Martin F.M."/>
            <person name="Hacquard S."/>
        </authorList>
    </citation>
    <scope>NUCLEOTIDE SEQUENCE [LARGE SCALE GENOMIC DNA]</scope>
    <source>
        <strain evidence="2 3">MPI-CAGE-CH-0241</strain>
    </source>
</reference>
<keyword evidence="1" id="KW-0472">Membrane</keyword>
<feature type="transmembrane region" description="Helical" evidence="1">
    <location>
        <begin position="51"/>
        <end position="76"/>
    </location>
</feature>
<accession>A0A9P9AQD6</accession>
<dbReference type="EMBL" id="JAGPYM010000008">
    <property type="protein sequence ID" value="KAH6891159.1"/>
    <property type="molecule type" value="Genomic_DNA"/>
</dbReference>
<keyword evidence="3" id="KW-1185">Reference proteome</keyword>
<evidence type="ECO:0008006" key="4">
    <source>
        <dbReference type="Google" id="ProtNLM"/>
    </source>
</evidence>